<evidence type="ECO:0000313" key="18">
    <source>
        <dbReference type="EMBL" id="GBC99956.1"/>
    </source>
</evidence>
<keyword evidence="9 15" id="KW-0658">Purine biosynthesis</keyword>
<feature type="domain" description="PurM-like C-terminal" evidence="17">
    <location>
        <begin position="179"/>
        <end position="336"/>
    </location>
</feature>
<comment type="similarity">
    <text evidence="3 15">Belongs to the AIR synthase family.</text>
</comment>
<dbReference type="InterPro" id="IPR004733">
    <property type="entry name" value="PurM_cligase"/>
</dbReference>
<dbReference type="GO" id="GO:0005829">
    <property type="term" value="C:cytosol"/>
    <property type="evidence" value="ECO:0007669"/>
    <property type="project" value="TreeGrafter"/>
</dbReference>
<dbReference type="AlphaFoldDB" id="A0A2H5XFK2"/>
<dbReference type="InterPro" id="IPR010918">
    <property type="entry name" value="PurM-like_C_dom"/>
</dbReference>
<accession>A0A2H5XFK2</accession>
<dbReference type="InterPro" id="IPR036676">
    <property type="entry name" value="PurM-like_C_sf"/>
</dbReference>
<evidence type="ECO:0000256" key="10">
    <source>
        <dbReference type="ARBA" id="ARBA00022840"/>
    </source>
</evidence>
<dbReference type="SUPFAM" id="SSF55326">
    <property type="entry name" value="PurM N-terminal domain-like"/>
    <property type="match status" value="1"/>
</dbReference>
<dbReference type="InterPro" id="IPR036921">
    <property type="entry name" value="PurM-like_N_sf"/>
</dbReference>
<dbReference type="Proteomes" id="UP000236173">
    <property type="component" value="Unassembled WGS sequence"/>
</dbReference>
<evidence type="ECO:0000256" key="11">
    <source>
        <dbReference type="ARBA" id="ARBA00031908"/>
    </source>
</evidence>
<dbReference type="Pfam" id="PF00586">
    <property type="entry name" value="AIRS"/>
    <property type="match status" value="1"/>
</dbReference>
<evidence type="ECO:0000259" key="16">
    <source>
        <dbReference type="Pfam" id="PF00586"/>
    </source>
</evidence>
<evidence type="ECO:0000256" key="3">
    <source>
        <dbReference type="ARBA" id="ARBA00010280"/>
    </source>
</evidence>
<evidence type="ECO:0000256" key="4">
    <source>
        <dbReference type="ARBA" id="ARBA00013047"/>
    </source>
</evidence>
<evidence type="ECO:0000256" key="6">
    <source>
        <dbReference type="ARBA" id="ARBA00022490"/>
    </source>
</evidence>
<dbReference type="HAMAP" id="MF_00741">
    <property type="entry name" value="AIRS"/>
    <property type="match status" value="1"/>
</dbReference>
<dbReference type="Gene3D" id="3.30.1330.10">
    <property type="entry name" value="PurM-like, N-terminal domain"/>
    <property type="match status" value="1"/>
</dbReference>
<dbReference type="GO" id="GO:0004641">
    <property type="term" value="F:phosphoribosylformylglycinamidine cyclo-ligase activity"/>
    <property type="evidence" value="ECO:0007669"/>
    <property type="project" value="UniProtKB-UniRule"/>
</dbReference>
<dbReference type="PANTHER" id="PTHR10520">
    <property type="entry name" value="TRIFUNCTIONAL PURINE BIOSYNTHETIC PROTEIN ADENOSINE-3-RELATED"/>
    <property type="match status" value="1"/>
</dbReference>
<organism evidence="18 19">
    <name type="scientific">Candidatus Fervidibacter japonicus</name>
    <dbReference type="NCBI Taxonomy" id="2035412"/>
    <lineage>
        <taxon>Bacteria</taxon>
        <taxon>Candidatus Fervidibacterota</taxon>
        <taxon>Candidatus Fervidibacter</taxon>
    </lineage>
</organism>
<name>A0A2H5XFK2_9BACT</name>
<evidence type="ECO:0000313" key="19">
    <source>
        <dbReference type="Proteomes" id="UP000236173"/>
    </source>
</evidence>
<dbReference type="NCBIfam" id="TIGR00878">
    <property type="entry name" value="purM"/>
    <property type="match status" value="1"/>
</dbReference>
<comment type="subcellular location">
    <subcellularLocation>
        <location evidence="1 15">Cytoplasm</location>
    </subcellularLocation>
</comment>
<feature type="domain" description="PurM-like N-terminal" evidence="16">
    <location>
        <begin position="48"/>
        <end position="167"/>
    </location>
</feature>
<comment type="catalytic activity">
    <reaction evidence="14 15">
        <text>2-formamido-N(1)-(5-O-phospho-beta-D-ribosyl)acetamidine + ATP = 5-amino-1-(5-phospho-beta-D-ribosyl)imidazole + ADP + phosphate + H(+)</text>
        <dbReference type="Rhea" id="RHEA:23032"/>
        <dbReference type="ChEBI" id="CHEBI:15378"/>
        <dbReference type="ChEBI" id="CHEBI:30616"/>
        <dbReference type="ChEBI" id="CHEBI:43474"/>
        <dbReference type="ChEBI" id="CHEBI:137981"/>
        <dbReference type="ChEBI" id="CHEBI:147287"/>
        <dbReference type="ChEBI" id="CHEBI:456216"/>
        <dbReference type="EC" id="6.3.3.1"/>
    </reaction>
</comment>
<gene>
    <name evidence="15 18" type="primary">purM</name>
    <name evidence="18" type="ORF">HRbin17_02489</name>
</gene>
<comment type="pathway">
    <text evidence="2 15">Purine metabolism; IMP biosynthesis via de novo pathway; 5-amino-1-(5-phospho-D-ribosyl)imidazole from N(2)-formyl-N(1)-(5-phospho-D-ribosyl)glycinamide: step 2/2.</text>
</comment>
<keyword evidence="7 15" id="KW-0436">Ligase</keyword>
<dbReference type="CDD" id="cd02196">
    <property type="entry name" value="PurM"/>
    <property type="match status" value="1"/>
</dbReference>
<evidence type="ECO:0000256" key="13">
    <source>
        <dbReference type="ARBA" id="ARBA00033093"/>
    </source>
</evidence>
<dbReference type="Pfam" id="PF02769">
    <property type="entry name" value="AIRS_C"/>
    <property type="match status" value="1"/>
</dbReference>
<evidence type="ECO:0000256" key="9">
    <source>
        <dbReference type="ARBA" id="ARBA00022755"/>
    </source>
</evidence>
<dbReference type="Gene3D" id="3.90.650.10">
    <property type="entry name" value="PurM-like C-terminal domain"/>
    <property type="match status" value="1"/>
</dbReference>
<dbReference type="InterPro" id="IPR016188">
    <property type="entry name" value="PurM-like_N"/>
</dbReference>
<dbReference type="EMBL" id="BEHT01000044">
    <property type="protein sequence ID" value="GBC99956.1"/>
    <property type="molecule type" value="Genomic_DNA"/>
</dbReference>
<dbReference type="PANTHER" id="PTHR10520:SF12">
    <property type="entry name" value="TRIFUNCTIONAL PURINE BIOSYNTHETIC PROTEIN ADENOSINE-3"/>
    <property type="match status" value="1"/>
</dbReference>
<keyword evidence="8 15" id="KW-0547">Nucleotide-binding</keyword>
<evidence type="ECO:0000256" key="2">
    <source>
        <dbReference type="ARBA" id="ARBA00004686"/>
    </source>
</evidence>
<dbReference type="FunFam" id="3.90.650.10:FF:000011">
    <property type="entry name" value="Phosphoribosylformylglycinamidine cyclo-ligase"/>
    <property type="match status" value="1"/>
</dbReference>
<comment type="caution">
    <text evidence="18">The sequence shown here is derived from an EMBL/GenBank/DDBJ whole genome shotgun (WGS) entry which is preliminary data.</text>
</comment>
<dbReference type="GO" id="GO:0006189">
    <property type="term" value="P:'de novo' IMP biosynthetic process"/>
    <property type="evidence" value="ECO:0007669"/>
    <property type="project" value="UniProtKB-UniRule"/>
</dbReference>
<dbReference type="EC" id="6.3.3.1" evidence="4 15"/>
<evidence type="ECO:0000256" key="15">
    <source>
        <dbReference type="HAMAP-Rule" id="MF_00741"/>
    </source>
</evidence>
<evidence type="ECO:0000256" key="7">
    <source>
        <dbReference type="ARBA" id="ARBA00022598"/>
    </source>
</evidence>
<dbReference type="SUPFAM" id="SSF56042">
    <property type="entry name" value="PurM C-terminal domain-like"/>
    <property type="match status" value="1"/>
</dbReference>
<evidence type="ECO:0000256" key="5">
    <source>
        <dbReference type="ARBA" id="ARBA00020367"/>
    </source>
</evidence>
<dbReference type="GO" id="GO:0005524">
    <property type="term" value="F:ATP binding"/>
    <property type="evidence" value="ECO:0007669"/>
    <property type="project" value="UniProtKB-KW"/>
</dbReference>
<evidence type="ECO:0000256" key="12">
    <source>
        <dbReference type="ARBA" id="ARBA00032931"/>
    </source>
</evidence>
<keyword evidence="6 15" id="KW-0963">Cytoplasm</keyword>
<keyword evidence="10 15" id="KW-0067">ATP-binding</keyword>
<evidence type="ECO:0000256" key="1">
    <source>
        <dbReference type="ARBA" id="ARBA00004496"/>
    </source>
</evidence>
<proteinExistence type="inferred from homology"/>
<evidence type="ECO:0000259" key="17">
    <source>
        <dbReference type="Pfam" id="PF02769"/>
    </source>
</evidence>
<dbReference type="UniPathway" id="UPA00074">
    <property type="reaction ID" value="UER00129"/>
</dbReference>
<reference evidence="19" key="1">
    <citation type="submission" date="2017-09" db="EMBL/GenBank/DDBJ databases">
        <title>Metaegenomics of thermophilic ammonia-oxidizing enrichment culture.</title>
        <authorList>
            <person name="Kato S."/>
            <person name="Suzuki K."/>
        </authorList>
    </citation>
    <scope>NUCLEOTIDE SEQUENCE [LARGE SCALE GENOMIC DNA]</scope>
</reference>
<evidence type="ECO:0000256" key="8">
    <source>
        <dbReference type="ARBA" id="ARBA00022741"/>
    </source>
</evidence>
<evidence type="ECO:0000256" key="14">
    <source>
        <dbReference type="ARBA" id="ARBA00049057"/>
    </source>
</evidence>
<dbReference type="GO" id="GO:0046084">
    <property type="term" value="P:adenine biosynthetic process"/>
    <property type="evidence" value="ECO:0007669"/>
    <property type="project" value="TreeGrafter"/>
</dbReference>
<sequence>MSDGLTYETAGVNVRDEPTALRRLAEVLRPTENFLPKGKVVLGIGYFAAVVQVSDDLGIAVATDGVGTKLLVAQMLERYDTVGVDCVAMNANDVLCVGATPAIFVDYLAVERLDPEVIAQIAHGLQEGARQAGVAVVGGELAQVREIVRGIEDGKGFDLVGTCVGFVHPRRLVIGSDLQVGDVVIGLPSNGIHSNGLTLARRILFDRARFTPTTFVDELNATVGDELLKPTRIYVRAVAAVLAQGRVKALVHITGGGVRNLLRVQTPCTFVLDDLPEPPPIFQLLQRLGDVPDAEMFTTFNMGVGFCLIVAKEDADRTVRLLQAAGEQARVIGHIATLGERQVRLPQYRLVIAP</sequence>
<dbReference type="GO" id="GO:0004637">
    <property type="term" value="F:phosphoribosylamine-glycine ligase activity"/>
    <property type="evidence" value="ECO:0007669"/>
    <property type="project" value="TreeGrafter"/>
</dbReference>
<protein>
    <recommendedName>
        <fullName evidence="5 15">Phosphoribosylformylglycinamidine cyclo-ligase</fullName>
        <ecNumber evidence="4 15">6.3.3.1</ecNumber>
    </recommendedName>
    <alternativeName>
        <fullName evidence="12 15">AIR synthase</fullName>
    </alternativeName>
    <alternativeName>
        <fullName evidence="13 15">AIRS</fullName>
    </alternativeName>
    <alternativeName>
        <fullName evidence="11 15">Phosphoribosyl-aminoimidazole synthetase</fullName>
    </alternativeName>
</protein>